<sequence length="297" mass="33811">MAKARSLAKAASLSTCRSLAHVVRVRTPPSTLDLSRVGVFAHPFRAEAQRMRLGSCALRQLSTAANAREPPKGFISSAPRERSLVEELHRLEHETPWWAASLFRLVGMFTPKQRQAAAGGDLYYVCGMQSLLPEFFDPARGGLDDRYYIRFQLVVLHCWICHVRLRQEPKEHYEHLFKETMEKVWGQAEIDLAYQFNMDYLQLSKHLKEMQFTWHGTVRALDAAVVAEDAREQLHAVLQRNLYTDGEGKPLVNVESNAAWLTEYVLLQLNAQMKLSSTDALNGIGRWADLSELTTEK</sequence>
<evidence type="ECO:0000256" key="1">
    <source>
        <dbReference type="ARBA" id="ARBA00006407"/>
    </source>
</evidence>
<accession>A0AB34JV34</accession>
<dbReference type="Pfam" id="PF03981">
    <property type="entry name" value="Ubiq_cyt_C_chap"/>
    <property type="match status" value="1"/>
</dbReference>
<protein>
    <recommendedName>
        <fullName evidence="2">Ubiquinol-cytochrome c chaperone domain-containing protein</fullName>
    </recommendedName>
</protein>
<comment type="caution">
    <text evidence="4">The sequence shown here is derived from an EMBL/GenBank/DDBJ whole genome shotgun (WGS) entry which is preliminary data.</text>
</comment>
<dbReference type="PANTHER" id="PTHR12184">
    <property type="entry name" value="UBIQUINOL-CYTOCHROME C REDUCTASE COMPLEX ASSEMBLY FACTOR 1 FAMILY MEMBER"/>
    <property type="match status" value="1"/>
</dbReference>
<comment type="similarity">
    <text evidence="1">Belongs to the CBP3 family.</text>
</comment>
<dbReference type="AlphaFoldDB" id="A0AB34JV34"/>
<keyword evidence="5" id="KW-1185">Reference proteome</keyword>
<reference evidence="4 5" key="1">
    <citation type="journal article" date="2024" name="Science">
        <title>Giant polyketide synthase enzymes in the biosynthesis of giant marine polyether toxins.</title>
        <authorList>
            <person name="Fallon T.R."/>
            <person name="Shende V.V."/>
            <person name="Wierzbicki I.H."/>
            <person name="Pendleton A.L."/>
            <person name="Watervoot N.F."/>
            <person name="Auber R.P."/>
            <person name="Gonzalez D.J."/>
            <person name="Wisecaver J.H."/>
            <person name="Moore B.S."/>
        </authorList>
    </citation>
    <scope>NUCLEOTIDE SEQUENCE [LARGE SCALE GENOMIC DNA]</scope>
    <source>
        <strain evidence="4 5">12B1</strain>
    </source>
</reference>
<dbReference type="GO" id="GO:0005739">
    <property type="term" value="C:mitochondrion"/>
    <property type="evidence" value="ECO:0007669"/>
    <property type="project" value="TreeGrafter"/>
</dbReference>
<evidence type="ECO:0000259" key="2">
    <source>
        <dbReference type="Pfam" id="PF03981"/>
    </source>
</evidence>
<dbReference type="EMBL" id="JBGBPQ010000005">
    <property type="protein sequence ID" value="KAL1524816.1"/>
    <property type="molecule type" value="Genomic_DNA"/>
</dbReference>
<evidence type="ECO:0000313" key="5">
    <source>
        <dbReference type="Proteomes" id="UP001515480"/>
    </source>
</evidence>
<dbReference type="InterPro" id="IPR021150">
    <property type="entry name" value="Ubiq_cyt_c_chap"/>
</dbReference>
<dbReference type="InterPro" id="IPR007129">
    <property type="entry name" value="Ubiqinol_cyt_c_chaperone_CPB3"/>
</dbReference>
<dbReference type="Proteomes" id="UP001515480">
    <property type="component" value="Unassembled WGS sequence"/>
</dbReference>
<dbReference type="PANTHER" id="PTHR12184:SF1">
    <property type="entry name" value="UBIQUINOL-CYTOCHROME-C REDUCTASE COMPLEX ASSEMBLY FACTOR 1"/>
    <property type="match status" value="1"/>
</dbReference>
<gene>
    <name evidence="3" type="ORF">AB1Y20_019684</name>
    <name evidence="4" type="ORF">AB1Y20_019696</name>
</gene>
<organism evidence="4 5">
    <name type="scientific">Prymnesium parvum</name>
    <name type="common">Toxic golden alga</name>
    <dbReference type="NCBI Taxonomy" id="97485"/>
    <lineage>
        <taxon>Eukaryota</taxon>
        <taxon>Haptista</taxon>
        <taxon>Haptophyta</taxon>
        <taxon>Prymnesiophyceae</taxon>
        <taxon>Prymnesiales</taxon>
        <taxon>Prymnesiaceae</taxon>
        <taxon>Prymnesium</taxon>
    </lineage>
</organism>
<feature type="domain" description="Ubiquinol-cytochrome c chaperone" evidence="2">
    <location>
        <begin position="142"/>
        <end position="287"/>
    </location>
</feature>
<name>A0AB34JV34_PRYPA</name>
<evidence type="ECO:0000313" key="3">
    <source>
        <dbReference type="EMBL" id="KAL1524804.1"/>
    </source>
</evidence>
<dbReference type="GO" id="GO:0034551">
    <property type="term" value="P:mitochondrial respiratory chain complex III assembly"/>
    <property type="evidence" value="ECO:0007669"/>
    <property type="project" value="TreeGrafter"/>
</dbReference>
<dbReference type="EMBL" id="JBGBPQ010000005">
    <property type="protein sequence ID" value="KAL1524804.1"/>
    <property type="molecule type" value="Genomic_DNA"/>
</dbReference>
<proteinExistence type="inferred from homology"/>
<evidence type="ECO:0000313" key="4">
    <source>
        <dbReference type="EMBL" id="KAL1524816.1"/>
    </source>
</evidence>